<keyword evidence="3" id="KW-0269">Exonuclease</keyword>
<evidence type="ECO:0000256" key="3">
    <source>
        <dbReference type="ARBA" id="ARBA00022839"/>
    </source>
</evidence>
<keyword evidence="2" id="KW-0378">Hydrolase</keyword>
<organism evidence="5 6">
    <name type="scientific">Mycoplasma marinum</name>
    <dbReference type="NCBI Taxonomy" id="1937190"/>
    <lineage>
        <taxon>Bacteria</taxon>
        <taxon>Bacillati</taxon>
        <taxon>Mycoplasmatota</taxon>
        <taxon>Mollicutes</taxon>
        <taxon>Mycoplasmataceae</taxon>
        <taxon>Mycoplasma</taxon>
    </lineage>
</organism>
<name>A0A4R0XL20_9MOLU</name>
<dbReference type="RefSeq" id="WP_131598934.1">
    <property type="nucleotide sequence ID" value="NZ_CBDBYK010000006.1"/>
</dbReference>
<evidence type="ECO:0000313" key="6">
    <source>
        <dbReference type="Proteomes" id="UP000294192"/>
    </source>
</evidence>
<dbReference type="OrthoDB" id="9804290at2"/>
<dbReference type="SMART" id="SM00479">
    <property type="entry name" value="EXOIII"/>
    <property type="match status" value="1"/>
</dbReference>
<evidence type="ECO:0000313" key="5">
    <source>
        <dbReference type="EMBL" id="TCG11356.1"/>
    </source>
</evidence>
<dbReference type="InterPro" id="IPR013520">
    <property type="entry name" value="Ribonucl_H"/>
</dbReference>
<protein>
    <recommendedName>
        <fullName evidence="4">Exonuclease domain-containing protein</fullName>
    </recommendedName>
</protein>
<dbReference type="Proteomes" id="UP000294192">
    <property type="component" value="Unassembled WGS sequence"/>
</dbReference>
<feature type="domain" description="Exonuclease" evidence="4">
    <location>
        <begin position="7"/>
        <end position="173"/>
    </location>
</feature>
<gene>
    <name evidence="5" type="ORF">C4B24_02280</name>
</gene>
<keyword evidence="1" id="KW-0540">Nuclease</keyword>
<dbReference type="PANTHER" id="PTHR30231:SF4">
    <property type="entry name" value="PROTEIN NEN2"/>
    <property type="match status" value="1"/>
</dbReference>
<dbReference type="CDD" id="cd06127">
    <property type="entry name" value="DEDDh"/>
    <property type="match status" value="1"/>
</dbReference>
<evidence type="ECO:0000256" key="1">
    <source>
        <dbReference type="ARBA" id="ARBA00022722"/>
    </source>
</evidence>
<dbReference type="FunFam" id="3.30.420.10:FF:000045">
    <property type="entry name" value="3'-5' exonuclease DinG"/>
    <property type="match status" value="1"/>
</dbReference>
<comment type="caution">
    <text evidence="5">The sequence shown here is derived from an EMBL/GenBank/DDBJ whole genome shotgun (WGS) entry which is preliminary data.</text>
</comment>
<reference evidence="5 6" key="1">
    <citation type="submission" date="2018-02" db="EMBL/GenBank/DDBJ databases">
        <title>Mycoplasma marinum and Mycoplasma todarodis sp. nov., moderately halophilic and psychrotolerant mycoplasmas isolated from cephalopods.</title>
        <authorList>
            <person name="Viver T."/>
        </authorList>
    </citation>
    <scope>NUCLEOTIDE SEQUENCE [LARGE SCALE GENOMIC DNA]</scope>
    <source>
        <strain evidence="5 6">PE</strain>
    </source>
</reference>
<dbReference type="InterPro" id="IPR036397">
    <property type="entry name" value="RNaseH_sf"/>
</dbReference>
<dbReference type="EMBL" id="PSZO01000008">
    <property type="protein sequence ID" value="TCG11356.1"/>
    <property type="molecule type" value="Genomic_DNA"/>
</dbReference>
<proteinExistence type="predicted"/>
<sequence length="173" mass="19834">MINNGKDFIVLDIETTGFSPLTEEIIEIAAVKVCGKTLEVLDTFELLVESNKNIPPFITNLTGITNRMVQESGIEIEIALTMLSKFSKDLNVFAHYSPFDKGFIRENLKKHSIDFETSEWFDTIDLFKAKWPGRKTYKLESLIVDFNLASKEDHRALSDTMHTLKLMKITREN</sequence>
<evidence type="ECO:0000256" key="2">
    <source>
        <dbReference type="ARBA" id="ARBA00022801"/>
    </source>
</evidence>
<dbReference type="InterPro" id="IPR012337">
    <property type="entry name" value="RNaseH-like_sf"/>
</dbReference>
<dbReference type="SUPFAM" id="SSF53098">
    <property type="entry name" value="Ribonuclease H-like"/>
    <property type="match status" value="1"/>
</dbReference>
<dbReference type="GO" id="GO:0003676">
    <property type="term" value="F:nucleic acid binding"/>
    <property type="evidence" value="ECO:0007669"/>
    <property type="project" value="InterPro"/>
</dbReference>
<dbReference type="AlphaFoldDB" id="A0A4R0XL20"/>
<accession>A0A4R0XL20</accession>
<keyword evidence="6" id="KW-1185">Reference proteome</keyword>
<dbReference type="Pfam" id="PF00929">
    <property type="entry name" value="RNase_T"/>
    <property type="match status" value="1"/>
</dbReference>
<dbReference type="Gene3D" id="3.30.420.10">
    <property type="entry name" value="Ribonuclease H-like superfamily/Ribonuclease H"/>
    <property type="match status" value="1"/>
</dbReference>
<evidence type="ECO:0000259" key="4">
    <source>
        <dbReference type="SMART" id="SM00479"/>
    </source>
</evidence>
<dbReference type="GO" id="GO:0008408">
    <property type="term" value="F:3'-5' exonuclease activity"/>
    <property type="evidence" value="ECO:0007669"/>
    <property type="project" value="TreeGrafter"/>
</dbReference>
<dbReference type="PANTHER" id="PTHR30231">
    <property type="entry name" value="DNA POLYMERASE III SUBUNIT EPSILON"/>
    <property type="match status" value="1"/>
</dbReference>